<proteinExistence type="predicted"/>
<feature type="region of interest" description="Disordered" evidence="1">
    <location>
        <begin position="1"/>
        <end position="48"/>
    </location>
</feature>
<evidence type="ECO:0000313" key="3">
    <source>
        <dbReference type="Proteomes" id="UP000585614"/>
    </source>
</evidence>
<comment type="caution">
    <text evidence="2">The sequence shown here is derived from an EMBL/GenBank/DDBJ whole genome shotgun (WGS) entry which is preliminary data.</text>
</comment>
<evidence type="ECO:0000313" key="2">
    <source>
        <dbReference type="EMBL" id="KAF6372021.1"/>
    </source>
</evidence>
<dbReference type="Proteomes" id="UP000585614">
    <property type="component" value="Unassembled WGS sequence"/>
</dbReference>
<organism evidence="2 3">
    <name type="scientific">Rhinolophus ferrumequinum</name>
    <name type="common">Greater horseshoe bat</name>
    <dbReference type="NCBI Taxonomy" id="59479"/>
    <lineage>
        <taxon>Eukaryota</taxon>
        <taxon>Metazoa</taxon>
        <taxon>Chordata</taxon>
        <taxon>Craniata</taxon>
        <taxon>Vertebrata</taxon>
        <taxon>Euteleostomi</taxon>
        <taxon>Mammalia</taxon>
        <taxon>Eutheria</taxon>
        <taxon>Laurasiatheria</taxon>
        <taxon>Chiroptera</taxon>
        <taxon>Yinpterochiroptera</taxon>
        <taxon>Rhinolophoidea</taxon>
        <taxon>Rhinolophidae</taxon>
        <taxon>Rhinolophinae</taxon>
        <taxon>Rhinolophus</taxon>
    </lineage>
</organism>
<feature type="compositionally biased region" description="Polar residues" evidence="1">
    <location>
        <begin position="35"/>
        <end position="48"/>
    </location>
</feature>
<name>A0A7J7ZCW8_RHIFE</name>
<reference evidence="2 3" key="1">
    <citation type="journal article" date="2020" name="Nature">
        <title>Six reference-quality genomes reveal evolution of bat adaptations.</title>
        <authorList>
            <person name="Jebb D."/>
            <person name="Huang Z."/>
            <person name="Pippel M."/>
            <person name="Hughes G.M."/>
            <person name="Lavrichenko K."/>
            <person name="Devanna P."/>
            <person name="Winkler S."/>
            <person name="Jermiin L.S."/>
            <person name="Skirmuntt E.C."/>
            <person name="Katzourakis A."/>
            <person name="Burkitt-Gray L."/>
            <person name="Ray D.A."/>
            <person name="Sullivan K.A.M."/>
            <person name="Roscito J.G."/>
            <person name="Kirilenko B.M."/>
            <person name="Davalos L.M."/>
            <person name="Corthals A.P."/>
            <person name="Power M.L."/>
            <person name="Jones G."/>
            <person name="Ransome R.D."/>
            <person name="Dechmann D.K.N."/>
            <person name="Locatelli A.G."/>
            <person name="Puechmaille S.J."/>
            <person name="Fedrigo O."/>
            <person name="Jarvis E.D."/>
            <person name="Hiller M."/>
            <person name="Vernes S.C."/>
            <person name="Myers E.W."/>
            <person name="Teeling E.C."/>
        </authorList>
    </citation>
    <scope>NUCLEOTIDE SEQUENCE [LARGE SCALE GENOMIC DNA]</scope>
    <source>
        <strain evidence="2">MRhiFer1</strain>
        <tissue evidence="2">Lung</tissue>
    </source>
</reference>
<dbReference type="AlphaFoldDB" id="A0A7J7ZCW8"/>
<sequence>MRVAQGERWSPVVTGMGNSADRKREGSGQEPPSVPKSQVYENDSCSAESNVPETTYVLPQEGLALNLGQDPVVTYRGLQGRQVHSTGKGEAEEVNGGRWMSQPMVQLYNVAKKRCRRGYPITL</sequence>
<accession>A0A7J7ZCW8</accession>
<dbReference type="EMBL" id="JACAGC010000004">
    <property type="protein sequence ID" value="KAF6372021.1"/>
    <property type="molecule type" value="Genomic_DNA"/>
</dbReference>
<gene>
    <name evidence="2" type="ORF">mRhiFer1_009760</name>
</gene>
<protein>
    <submittedName>
        <fullName evidence="2">Uncharacterized protein</fullName>
    </submittedName>
</protein>
<evidence type="ECO:0000256" key="1">
    <source>
        <dbReference type="SAM" id="MobiDB-lite"/>
    </source>
</evidence>